<accession>A0A2Z4GHR7</accession>
<sequence>MLRRTFLSLICILVLIWSVNAQSIDFKYATLAEAKDVSKVAEKLIFVDFYADWCGPCKAMENTVFTKAEVGAVFNNDFVNFKIDSEVEEGKKLVRHYGVQEFPTYLFVNSEGEVVHKIIGFQSVRNLLIEAGKAKRKFEGFVPIRRLDSVYENGNDDVDFLYEYLKRKSYEEGSQPKVLAKYLEVVPESELQTEKVLSLISENVTSVSSKGFYILAESLSRFMKLTESQQKYVLKGISNSKKLTFREAVENEDDELFDVLIDAVHATSYSRQAAFAEERQFRYDYAKLTRNFKHFKLIAQEEATQIMSRSLEYFEEHTKSTIEAFKNTAKEKGISESSGRYQMMLAGLENGAAKAASFQLNDFARGYYEMASDDMDFKNAIKWSAFAIKLDETAANWETYAFLLKKVGRTRDAKKAMKQAMKMAKKDNLETDTLKAAFKNIK</sequence>
<dbReference type="RefSeq" id="WP_111374088.1">
    <property type="nucleotide sequence ID" value="NZ_CP029480.1"/>
</dbReference>
<dbReference type="Proteomes" id="UP000249873">
    <property type="component" value="Chromosome"/>
</dbReference>
<dbReference type="PROSITE" id="PS51352">
    <property type="entry name" value="THIOREDOXIN_2"/>
    <property type="match status" value="1"/>
</dbReference>
<dbReference type="PANTHER" id="PTHR43601:SF3">
    <property type="entry name" value="THIOREDOXIN, MITOCHONDRIAL"/>
    <property type="match status" value="1"/>
</dbReference>
<evidence type="ECO:0000313" key="4">
    <source>
        <dbReference type="Proteomes" id="UP000249873"/>
    </source>
</evidence>
<dbReference type="InterPro" id="IPR013766">
    <property type="entry name" value="Thioredoxin_domain"/>
</dbReference>
<dbReference type="InterPro" id="IPR017937">
    <property type="entry name" value="Thioredoxin_CS"/>
</dbReference>
<dbReference type="PROSITE" id="PS00194">
    <property type="entry name" value="THIOREDOXIN_1"/>
    <property type="match status" value="1"/>
</dbReference>
<evidence type="ECO:0000313" key="3">
    <source>
        <dbReference type="EMBL" id="AWW00722.1"/>
    </source>
</evidence>
<gene>
    <name evidence="3" type="ORF">DJ013_22040</name>
</gene>
<protein>
    <recommendedName>
        <fullName evidence="2">Thioredoxin domain-containing protein</fullName>
    </recommendedName>
</protein>
<feature type="domain" description="Thioredoxin" evidence="2">
    <location>
        <begin position="17"/>
        <end position="137"/>
    </location>
</feature>
<dbReference type="OrthoDB" id="645813at2"/>
<dbReference type="Gene3D" id="3.40.30.10">
    <property type="entry name" value="Glutaredoxin"/>
    <property type="match status" value="1"/>
</dbReference>
<keyword evidence="1" id="KW-0676">Redox-active center</keyword>
<dbReference type="GO" id="GO:0045454">
    <property type="term" value="P:cell redox homeostasis"/>
    <property type="evidence" value="ECO:0007669"/>
    <property type="project" value="TreeGrafter"/>
</dbReference>
<proteinExistence type="predicted"/>
<dbReference type="InterPro" id="IPR036249">
    <property type="entry name" value="Thioredoxin-like_sf"/>
</dbReference>
<dbReference type="Pfam" id="PF13899">
    <property type="entry name" value="Thioredoxin_7"/>
    <property type="match status" value="1"/>
</dbReference>
<dbReference type="PANTHER" id="PTHR43601">
    <property type="entry name" value="THIOREDOXIN, MITOCHONDRIAL"/>
    <property type="match status" value="1"/>
</dbReference>
<dbReference type="EMBL" id="CP029480">
    <property type="protein sequence ID" value="AWW00722.1"/>
    <property type="molecule type" value="Genomic_DNA"/>
</dbReference>
<evidence type="ECO:0000256" key="1">
    <source>
        <dbReference type="ARBA" id="ARBA00023284"/>
    </source>
</evidence>
<keyword evidence="4" id="KW-1185">Reference proteome</keyword>
<dbReference type="AlphaFoldDB" id="A0A2Z4GHR7"/>
<reference evidence="3 4" key="1">
    <citation type="submission" date="2018-05" db="EMBL/GenBank/DDBJ databases">
        <title>Complete genome sequence of Arcticibacterium luteifluviistationis SM1504T, a cytophagaceae bacterium isolated from Arctic surface seawater.</title>
        <authorList>
            <person name="Li Y."/>
            <person name="Qin Q.-L."/>
        </authorList>
    </citation>
    <scope>NUCLEOTIDE SEQUENCE [LARGE SCALE GENOMIC DNA]</scope>
    <source>
        <strain evidence="3 4">SM1504</strain>
    </source>
</reference>
<dbReference type="KEGG" id="als:DJ013_22040"/>
<organism evidence="3 4">
    <name type="scientific">Arcticibacterium luteifluviistationis</name>
    <dbReference type="NCBI Taxonomy" id="1784714"/>
    <lineage>
        <taxon>Bacteria</taxon>
        <taxon>Pseudomonadati</taxon>
        <taxon>Bacteroidota</taxon>
        <taxon>Cytophagia</taxon>
        <taxon>Cytophagales</taxon>
        <taxon>Leadbetterellaceae</taxon>
        <taxon>Arcticibacterium</taxon>
    </lineage>
</organism>
<evidence type="ECO:0000259" key="2">
    <source>
        <dbReference type="PROSITE" id="PS51352"/>
    </source>
</evidence>
<name>A0A2Z4GHR7_9BACT</name>
<dbReference type="SUPFAM" id="SSF52833">
    <property type="entry name" value="Thioredoxin-like"/>
    <property type="match status" value="1"/>
</dbReference>